<name>E9E4C3_METAQ</name>
<feature type="compositionally biased region" description="Basic residues" evidence="1">
    <location>
        <begin position="539"/>
        <end position="549"/>
    </location>
</feature>
<accession>E9E4C3</accession>
<gene>
    <name evidence="2" type="ORF">MAC_04721</name>
</gene>
<feature type="region of interest" description="Disordered" evidence="1">
    <location>
        <begin position="36"/>
        <end position="65"/>
    </location>
</feature>
<feature type="region of interest" description="Disordered" evidence="1">
    <location>
        <begin position="393"/>
        <end position="596"/>
    </location>
</feature>
<feature type="compositionally biased region" description="Basic and acidic residues" evidence="1">
    <location>
        <begin position="51"/>
        <end position="61"/>
    </location>
</feature>
<reference evidence="2 3" key="1">
    <citation type="journal article" date="2011" name="PLoS Genet.">
        <title>Genome sequencing and comparative transcriptomics of the model entomopathogenic fungi Metarhizium anisopliae and M. acridum.</title>
        <authorList>
            <person name="Gao Q."/>
            <person name="Jin K."/>
            <person name="Ying S.H."/>
            <person name="Zhang Y."/>
            <person name="Xiao G."/>
            <person name="Shang Y."/>
            <person name="Duan Z."/>
            <person name="Hu X."/>
            <person name="Xie X.Q."/>
            <person name="Zhou G."/>
            <person name="Peng G."/>
            <person name="Luo Z."/>
            <person name="Huang W."/>
            <person name="Wang B."/>
            <person name="Fang W."/>
            <person name="Wang S."/>
            <person name="Zhong Y."/>
            <person name="Ma L.J."/>
            <person name="St Leger R.J."/>
            <person name="Zhao G.P."/>
            <person name="Pei Y."/>
            <person name="Feng M.G."/>
            <person name="Xia Y."/>
            <person name="Wang C."/>
        </authorList>
    </citation>
    <scope>NUCLEOTIDE SEQUENCE [LARGE SCALE GENOMIC DNA]</scope>
    <source>
        <strain evidence="2 3">CQMa 102</strain>
    </source>
</reference>
<dbReference type="AlphaFoldDB" id="E9E4C3"/>
<dbReference type="OrthoDB" id="4869601at2759"/>
<dbReference type="eggNOG" id="ENOG502SSPQ">
    <property type="taxonomic scope" value="Eukaryota"/>
</dbReference>
<proteinExistence type="predicted"/>
<evidence type="ECO:0000256" key="1">
    <source>
        <dbReference type="SAM" id="MobiDB-lite"/>
    </source>
</evidence>
<keyword evidence="3" id="KW-1185">Reference proteome</keyword>
<dbReference type="HOGENOM" id="CLU_463859_0_0_1"/>
<protein>
    <submittedName>
        <fullName evidence="2">Uncharacterized protein</fullName>
    </submittedName>
</protein>
<dbReference type="OMA" id="WEARYES"/>
<organism evidence="3">
    <name type="scientific">Metarhizium acridum (strain CQMa 102)</name>
    <dbReference type="NCBI Taxonomy" id="655827"/>
    <lineage>
        <taxon>Eukaryota</taxon>
        <taxon>Fungi</taxon>
        <taxon>Dikarya</taxon>
        <taxon>Ascomycota</taxon>
        <taxon>Pezizomycotina</taxon>
        <taxon>Sordariomycetes</taxon>
        <taxon>Hypocreomycetidae</taxon>
        <taxon>Hypocreales</taxon>
        <taxon>Clavicipitaceae</taxon>
        <taxon>Metarhizium</taxon>
    </lineage>
</organism>
<dbReference type="EMBL" id="GL698502">
    <property type="protein sequence ID" value="EFY89134.1"/>
    <property type="molecule type" value="Genomic_DNA"/>
</dbReference>
<evidence type="ECO:0000313" key="3">
    <source>
        <dbReference type="Proteomes" id="UP000002499"/>
    </source>
</evidence>
<dbReference type="GeneID" id="19249032"/>
<evidence type="ECO:0000313" key="2">
    <source>
        <dbReference type="EMBL" id="EFY89134.1"/>
    </source>
</evidence>
<dbReference type="KEGG" id="maw:19249032"/>
<feature type="compositionally biased region" description="Basic residues" evidence="1">
    <location>
        <begin position="586"/>
        <end position="596"/>
    </location>
</feature>
<feature type="compositionally biased region" description="Polar residues" evidence="1">
    <location>
        <begin position="554"/>
        <end position="564"/>
    </location>
</feature>
<sequence>MPPFVDRVQLYEAVSSQAIPVLEAIAANDHLRSLRRFERDDPPPYVSSTESSEHEDVDLIPRPRGGPMPEELKAIMEQPLTQDERDEISGFMLKLTRPDDFYYAEAHRERSRLDRFPLPEIFFRGLNGYRRQGVIVRHLVKRRWEKLGVWNPNWGFAGRKVQPSDNFKNWTWWWQPKGAADDPERRRKNGRELVARALQLRQNLRRGEHAPVLPRSHLGQDTTAAQAEGFLISRPWFVFQIEVAEENKRYNRLSLEDQRRYPYSARNQVLKWWQERGDRAHAWKWRHESPSPEPEDLAPVKNMNSSPLDVAADMEFTPSEIDEFETIALPKSEQPEGFWVIEESDWPPFFPGQMQDVEARVRKSEIERLERLEKARAEGREIPIDPGVKFCMEKNFPGPGPSRLFAPPQAVQHEVSSPEGHEASMELPEDASEPQRDAACPPPQKRRRLRQQQSRDGVDEAQGLDQPPPPPPRRSARIAGMKRPAELLPSQMAPNKRPRGRAAPKAAAPTAQPTSRETRRTKTNLVPARPLSKEETKTRPRRGPGRPRKASVPSMRSTVGTRPESTPAPAGTRSSRAAGTDAPGMPKRRGRPRKNE</sequence>
<dbReference type="InParanoid" id="E9E4C3"/>
<feature type="compositionally biased region" description="Low complexity" evidence="1">
    <location>
        <begin position="503"/>
        <end position="513"/>
    </location>
</feature>
<dbReference type="Proteomes" id="UP000002499">
    <property type="component" value="Unassembled WGS sequence"/>
</dbReference>